<dbReference type="Pfam" id="PF08335">
    <property type="entry name" value="GlnD_UR_UTase"/>
    <property type="match status" value="1"/>
</dbReference>
<comment type="function">
    <text evidence="7">Modifies, by uridylylation and deuridylylation, the PII regulatory proteins (GlnB and homologs), in response to the nitrogen status of the cell that GlnD senses through the glutamine level. Under low glutamine levels, catalyzes the conversion of the PII proteins and UTP to PII-UMP and PPi, while under higher glutamine levels, GlnD hydrolyzes PII-UMP to PII and UMP (deuridylylation). Thus, controls uridylylation state and activity of the PII proteins, and plays an important role in the regulation of nitrogen metabolism.</text>
</comment>
<dbReference type="CDD" id="cd04900">
    <property type="entry name" value="ACT_UUR-like_1"/>
    <property type="match status" value="1"/>
</dbReference>
<keyword evidence="4 7" id="KW-0378">Hydrolase</keyword>
<dbReference type="Pfam" id="PF01966">
    <property type="entry name" value="HD"/>
    <property type="match status" value="1"/>
</dbReference>
<dbReference type="GO" id="GO:0008773">
    <property type="term" value="F:[protein-PII] uridylyltransferase activity"/>
    <property type="evidence" value="ECO:0007669"/>
    <property type="project" value="UniProtKB-UniRule"/>
</dbReference>
<evidence type="ECO:0000256" key="4">
    <source>
        <dbReference type="ARBA" id="ARBA00022801"/>
    </source>
</evidence>
<comment type="cofactor">
    <cofactor evidence="7">
        <name>Mg(2+)</name>
        <dbReference type="ChEBI" id="CHEBI:18420"/>
    </cofactor>
</comment>
<comment type="similarity">
    <text evidence="7">Belongs to the GlnD family.</text>
</comment>
<comment type="domain">
    <text evidence="7">Has four distinct domains: an N-terminal nucleotidyltransferase (NT) domain responsible for UTase activity, a central HD domain that encodes UR activity, and two C-terminal ACT domains that seem to have a role in glutamine sensing.</text>
</comment>
<dbReference type="EC" id="2.7.7.59" evidence="7"/>
<dbReference type="SUPFAM" id="SSF81301">
    <property type="entry name" value="Nucleotidyltransferase"/>
    <property type="match status" value="1"/>
</dbReference>
<keyword evidence="1 7" id="KW-0808">Transferase</keyword>
<feature type="region of interest" description="Uridylyltransferase" evidence="7">
    <location>
        <begin position="1"/>
        <end position="299"/>
    </location>
</feature>
<dbReference type="PANTHER" id="PTHR47320">
    <property type="entry name" value="BIFUNCTIONAL URIDYLYLTRANSFERASE/URIDYLYL-REMOVING ENZYME"/>
    <property type="match status" value="1"/>
</dbReference>
<evidence type="ECO:0000256" key="3">
    <source>
        <dbReference type="ARBA" id="ARBA00022737"/>
    </source>
</evidence>
<dbReference type="PANTHER" id="PTHR47320:SF1">
    <property type="entry name" value="BIFUNCTIONAL URIDYLYLTRANSFERASE_URIDYLYL-REMOVING ENZYME"/>
    <property type="match status" value="1"/>
</dbReference>
<comment type="caution">
    <text evidence="10">The sequence shown here is derived from an EMBL/GenBank/DDBJ whole genome shotgun (WGS) entry which is preliminary data.</text>
</comment>
<gene>
    <name evidence="7" type="primary">glnD</name>
    <name evidence="10" type="ORF">B7Z12_01120</name>
</gene>
<keyword evidence="2 7" id="KW-0548">Nucleotidyltransferase</keyword>
<feature type="domain" description="ACT" evidence="8">
    <location>
        <begin position="769"/>
        <end position="850"/>
    </location>
</feature>
<comment type="activity regulation">
    <text evidence="7">Uridylyltransferase (UTase) activity is inhibited by glutamine, while glutamine activates uridylyl-removing (UR) activity.</text>
</comment>
<name>A0A258DFV8_CAUVI</name>
<keyword evidence="3" id="KW-0677">Repeat</keyword>
<dbReference type="NCBIfam" id="TIGR01693">
    <property type="entry name" value="UTase_glnD"/>
    <property type="match status" value="1"/>
</dbReference>
<dbReference type="InterPro" id="IPR010043">
    <property type="entry name" value="UTase/UR"/>
</dbReference>
<sequence length="861" mass="94053">MSHALRARLSAAALDSIGNEAEQRARAIEILKQALFRGRMIAKERLENGASGVETSRLLSGVTDEVITALYDFTTVHVFRARNPTEGERLCLLAVGGYGRGTLAPFSDIDLLFLRPYKQTPHAESVIEYMLYALWDLGFKVGHASRTIEECVRLSKEDFTIRTSILEARRLTGDERLAADLKRRFRDEVMKATGAQFVAAKLKERDDRQARAGTSRYMVEPNVKEGKGGLRDLHTLMWIAEYLHPVDRPEDVFKMEVFSSREIKAFIRAFSAKLEAEHFKNEPKGISRFLPGARPKRKALDVEGFYEDGGRLNIAGPEIFEADPVNLIRLFKIADERDLDLHPDAFTAVTRSLPLITSKVRRDPDACRAFLHLLARGKRSYRTLTLMNDAGVLGRFIPEFGRVVAQMQFNMYHSYTVDEHTLRAVGVIGDMAAGQLVEDHPLSVSIMPLIEDRESLFLAMLLHDTGKGGVGGQEKAGARSARSACERLGVERSKVELVAWLVENHLVMSDFAQKRDVSDPGTVAAFARIVENPERLRLLLVITVADIRAVGPGVWNGWKGQLLRELYNATEAVFRGGRGSDAAANVQRHQENTAEAARAALLETDPAAKGWVAAMENAYFSAFSQDDLFHHAELARRAAIQGGAAAEGQVRPGSNAAEVVVAAKDRRGLFADLALAISSLGGNVVGARVFTSRQGQALDVFYVQDVMGAPFGCENPRALRRLADALEAAGKGDALAVEPRRGSELSRAAAFAIAPSVTIDNDASNDATVVEASGRDRPGLLHALAKTLADSALSIQSAHIDGYGERAVDAFYVQTAEGGKVTDTRKLNALKTDLLAALEQNEASAPAARPGLKRARASVAR</sequence>
<comment type="catalytic activity">
    <reaction evidence="7">
        <text>[protein-PII]-L-tyrosine + UTP = [protein-PII]-uridylyl-L-tyrosine + diphosphate</text>
        <dbReference type="Rhea" id="RHEA:13673"/>
        <dbReference type="Rhea" id="RHEA-COMP:12147"/>
        <dbReference type="Rhea" id="RHEA-COMP:12148"/>
        <dbReference type="ChEBI" id="CHEBI:33019"/>
        <dbReference type="ChEBI" id="CHEBI:46398"/>
        <dbReference type="ChEBI" id="CHEBI:46858"/>
        <dbReference type="ChEBI" id="CHEBI:90602"/>
        <dbReference type="EC" id="2.7.7.59"/>
    </reaction>
</comment>
<comment type="catalytic activity">
    <reaction evidence="7">
        <text>[protein-PII]-uridylyl-L-tyrosine + H2O = [protein-PII]-L-tyrosine + UMP + H(+)</text>
        <dbReference type="Rhea" id="RHEA:48600"/>
        <dbReference type="Rhea" id="RHEA-COMP:12147"/>
        <dbReference type="Rhea" id="RHEA-COMP:12148"/>
        <dbReference type="ChEBI" id="CHEBI:15377"/>
        <dbReference type="ChEBI" id="CHEBI:15378"/>
        <dbReference type="ChEBI" id="CHEBI:46858"/>
        <dbReference type="ChEBI" id="CHEBI:57865"/>
        <dbReference type="ChEBI" id="CHEBI:90602"/>
    </reaction>
</comment>
<accession>A0A258DFV8</accession>
<dbReference type="SMART" id="SM00471">
    <property type="entry name" value="HDc"/>
    <property type="match status" value="1"/>
</dbReference>
<dbReference type="InterPro" id="IPR043519">
    <property type="entry name" value="NT_sf"/>
</dbReference>
<comment type="caution">
    <text evidence="7">Lacks conserved residue(s) required for the propagation of feature annotation.</text>
</comment>
<evidence type="ECO:0000313" key="10">
    <source>
        <dbReference type="EMBL" id="OYX06262.1"/>
    </source>
</evidence>
<proteinExistence type="inferred from homology"/>
<organism evidence="10 11">
    <name type="scientific">Caulobacter vibrioides</name>
    <name type="common">Caulobacter crescentus</name>
    <dbReference type="NCBI Taxonomy" id="155892"/>
    <lineage>
        <taxon>Bacteria</taxon>
        <taxon>Pseudomonadati</taxon>
        <taxon>Pseudomonadota</taxon>
        <taxon>Alphaproteobacteria</taxon>
        <taxon>Caulobacterales</taxon>
        <taxon>Caulobacteraceae</taxon>
        <taxon>Caulobacter</taxon>
    </lineage>
</organism>
<evidence type="ECO:0000259" key="8">
    <source>
        <dbReference type="PROSITE" id="PS51671"/>
    </source>
</evidence>
<evidence type="ECO:0000256" key="5">
    <source>
        <dbReference type="ARBA" id="ARBA00022842"/>
    </source>
</evidence>
<dbReference type="InterPro" id="IPR003607">
    <property type="entry name" value="HD/PDEase_dom"/>
</dbReference>
<feature type="domain" description="ACT" evidence="8">
    <location>
        <begin position="658"/>
        <end position="742"/>
    </location>
</feature>
<reference evidence="10 11" key="1">
    <citation type="submission" date="2017-03" db="EMBL/GenBank/DDBJ databases">
        <title>Lifting the veil on microbial sulfur biogeochemistry in mining wastewaters.</title>
        <authorList>
            <person name="Kantor R.S."/>
            <person name="Colenbrander Nelson T."/>
            <person name="Marshall S."/>
            <person name="Bennett D."/>
            <person name="Apte S."/>
            <person name="Camacho D."/>
            <person name="Thomas B.C."/>
            <person name="Warren L.A."/>
            <person name="Banfield J.F."/>
        </authorList>
    </citation>
    <scope>NUCLEOTIDE SEQUENCE [LARGE SCALE GENOMIC DNA]</scope>
    <source>
        <strain evidence="10">32-67-7</strain>
    </source>
</reference>
<dbReference type="GO" id="GO:0006808">
    <property type="term" value="P:regulation of nitrogen utilization"/>
    <property type="evidence" value="ECO:0007669"/>
    <property type="project" value="UniProtKB-UniRule"/>
</dbReference>
<dbReference type="InterPro" id="IPR013546">
    <property type="entry name" value="PII_UdlTrfase/GS_AdlTrfase"/>
</dbReference>
<dbReference type="PROSITE" id="PS51831">
    <property type="entry name" value="HD"/>
    <property type="match status" value="1"/>
</dbReference>
<dbReference type="InterPro" id="IPR045865">
    <property type="entry name" value="ACT-like_dom_sf"/>
</dbReference>
<evidence type="ECO:0000256" key="2">
    <source>
        <dbReference type="ARBA" id="ARBA00022695"/>
    </source>
</evidence>
<evidence type="ECO:0000256" key="7">
    <source>
        <dbReference type="HAMAP-Rule" id="MF_00277"/>
    </source>
</evidence>
<dbReference type="HAMAP" id="MF_00277">
    <property type="entry name" value="PII_uridylyl_transf"/>
    <property type="match status" value="1"/>
</dbReference>
<keyword evidence="6 7" id="KW-0511">Multifunctional enzyme</keyword>
<dbReference type="SUPFAM" id="SSF55021">
    <property type="entry name" value="ACT-like"/>
    <property type="match status" value="2"/>
</dbReference>
<protein>
    <recommendedName>
        <fullName evidence="7">Bifunctional uridylyltransferase/uridylyl-removing enzyme</fullName>
        <shortName evidence="7">UTase/UR</shortName>
    </recommendedName>
    <alternativeName>
        <fullName evidence="7">Bifunctional [protein-PII] modification enzyme</fullName>
    </alternativeName>
    <alternativeName>
        <fullName evidence="7">Bifunctional nitrogen sensor protein</fullName>
    </alternativeName>
    <domain>
        <recommendedName>
            <fullName evidence="7">[Protein-PII] uridylyltransferase</fullName>
            <shortName evidence="7">PII uridylyltransferase</shortName>
            <shortName evidence="7">UTase</shortName>
            <ecNumber evidence="7">2.7.7.59</ecNumber>
        </recommendedName>
    </domain>
    <domain>
        <recommendedName>
            <fullName evidence="7">[Protein-PII]-UMP uridylyl-removing enzyme</fullName>
            <shortName evidence="7">UR</shortName>
            <ecNumber evidence="7">3.1.4.-</ecNumber>
        </recommendedName>
    </domain>
</protein>
<dbReference type="InterPro" id="IPR002912">
    <property type="entry name" value="ACT_dom"/>
</dbReference>
<dbReference type="CDD" id="cd04899">
    <property type="entry name" value="ACT_ACR-UUR-like_2"/>
    <property type="match status" value="1"/>
</dbReference>
<dbReference type="Gene3D" id="1.10.3090.10">
    <property type="entry name" value="cca-adding enzyme, domain 2"/>
    <property type="match status" value="1"/>
</dbReference>
<dbReference type="Gene3D" id="3.30.70.260">
    <property type="match status" value="1"/>
</dbReference>
<dbReference type="Proteomes" id="UP000215616">
    <property type="component" value="Unassembled WGS sequence"/>
</dbReference>
<evidence type="ECO:0000313" key="11">
    <source>
        <dbReference type="Proteomes" id="UP000215616"/>
    </source>
</evidence>
<dbReference type="Gene3D" id="3.30.460.10">
    <property type="entry name" value="Beta Polymerase, domain 2"/>
    <property type="match status" value="1"/>
</dbReference>
<feature type="domain" description="HD" evidence="9">
    <location>
        <begin position="417"/>
        <end position="539"/>
    </location>
</feature>
<dbReference type="SUPFAM" id="SSF81891">
    <property type="entry name" value="Poly A polymerase C-terminal region-like"/>
    <property type="match status" value="1"/>
</dbReference>
<dbReference type="InterPro" id="IPR006674">
    <property type="entry name" value="HD_domain"/>
</dbReference>
<evidence type="ECO:0000259" key="9">
    <source>
        <dbReference type="PROSITE" id="PS51831"/>
    </source>
</evidence>
<evidence type="ECO:0000256" key="1">
    <source>
        <dbReference type="ARBA" id="ARBA00022679"/>
    </source>
</evidence>
<dbReference type="PIRSF" id="PIRSF006288">
    <property type="entry name" value="PII_uridyltransf"/>
    <property type="match status" value="1"/>
</dbReference>
<dbReference type="CDD" id="cd05401">
    <property type="entry name" value="NT_GlnE_GlnD_like"/>
    <property type="match status" value="1"/>
</dbReference>
<keyword evidence="5 7" id="KW-0460">Magnesium</keyword>
<dbReference type="GO" id="GO:0008081">
    <property type="term" value="F:phosphoric diester hydrolase activity"/>
    <property type="evidence" value="ECO:0007669"/>
    <property type="project" value="UniProtKB-UniRule"/>
</dbReference>
<dbReference type="EC" id="3.1.4.-" evidence="7"/>
<dbReference type="PROSITE" id="PS51671">
    <property type="entry name" value="ACT"/>
    <property type="match status" value="2"/>
</dbReference>
<evidence type="ECO:0000256" key="6">
    <source>
        <dbReference type="ARBA" id="ARBA00023268"/>
    </source>
</evidence>
<dbReference type="EMBL" id="NCDQ01000008">
    <property type="protein sequence ID" value="OYX06262.1"/>
    <property type="molecule type" value="Genomic_DNA"/>
</dbReference>
<dbReference type="CDD" id="cd00077">
    <property type="entry name" value="HDc"/>
    <property type="match status" value="1"/>
</dbReference>
<dbReference type="AlphaFoldDB" id="A0A258DFV8"/>